<feature type="transmembrane region" description="Helical" evidence="6">
    <location>
        <begin position="251"/>
        <end position="275"/>
    </location>
</feature>
<dbReference type="InterPro" id="IPR020846">
    <property type="entry name" value="MFS_dom"/>
</dbReference>
<keyword evidence="3 6" id="KW-0812">Transmembrane</keyword>
<dbReference type="InterPro" id="IPR036259">
    <property type="entry name" value="MFS_trans_sf"/>
</dbReference>
<dbReference type="Gene3D" id="1.20.1250.20">
    <property type="entry name" value="MFS general substrate transporter like domains"/>
    <property type="match status" value="1"/>
</dbReference>
<gene>
    <name evidence="8" type="ORF">F3087_38940</name>
</gene>
<feature type="transmembrane region" description="Helical" evidence="6">
    <location>
        <begin position="346"/>
        <end position="370"/>
    </location>
</feature>
<evidence type="ECO:0000256" key="6">
    <source>
        <dbReference type="SAM" id="Phobius"/>
    </source>
</evidence>
<evidence type="ECO:0000313" key="9">
    <source>
        <dbReference type="Proteomes" id="UP000323876"/>
    </source>
</evidence>
<dbReference type="PROSITE" id="PS00216">
    <property type="entry name" value="SUGAR_TRANSPORT_1"/>
    <property type="match status" value="1"/>
</dbReference>
<feature type="transmembrane region" description="Helical" evidence="6">
    <location>
        <begin position="376"/>
        <end position="395"/>
    </location>
</feature>
<dbReference type="GO" id="GO:0022857">
    <property type="term" value="F:transmembrane transporter activity"/>
    <property type="evidence" value="ECO:0007669"/>
    <property type="project" value="InterPro"/>
</dbReference>
<feature type="transmembrane region" description="Helical" evidence="6">
    <location>
        <begin position="308"/>
        <end position="326"/>
    </location>
</feature>
<evidence type="ECO:0000256" key="1">
    <source>
        <dbReference type="ARBA" id="ARBA00004651"/>
    </source>
</evidence>
<organism evidence="8 9">
    <name type="scientific">Nocardia colli</name>
    <dbReference type="NCBI Taxonomy" id="2545717"/>
    <lineage>
        <taxon>Bacteria</taxon>
        <taxon>Bacillati</taxon>
        <taxon>Actinomycetota</taxon>
        <taxon>Actinomycetes</taxon>
        <taxon>Mycobacteriales</taxon>
        <taxon>Nocardiaceae</taxon>
        <taxon>Nocardia</taxon>
    </lineage>
</organism>
<dbReference type="InterPro" id="IPR011701">
    <property type="entry name" value="MFS"/>
</dbReference>
<comment type="caution">
    <text evidence="8">The sequence shown here is derived from an EMBL/GenBank/DDBJ whole genome shotgun (WGS) entry which is preliminary data.</text>
</comment>
<feature type="transmembrane region" description="Helical" evidence="6">
    <location>
        <begin position="147"/>
        <end position="172"/>
    </location>
</feature>
<evidence type="ECO:0000256" key="4">
    <source>
        <dbReference type="ARBA" id="ARBA00022989"/>
    </source>
</evidence>
<feature type="transmembrane region" description="Helical" evidence="6">
    <location>
        <begin position="217"/>
        <end position="239"/>
    </location>
</feature>
<dbReference type="CDD" id="cd17473">
    <property type="entry name" value="MFS_arabinose_efflux_permease_like"/>
    <property type="match status" value="1"/>
</dbReference>
<feature type="domain" description="Major facilitator superfamily (MFS) profile" evidence="7">
    <location>
        <begin position="20"/>
        <end position="399"/>
    </location>
</feature>
<keyword evidence="2" id="KW-1003">Cell membrane</keyword>
<keyword evidence="9" id="KW-1185">Reference proteome</keyword>
<dbReference type="GO" id="GO:0005886">
    <property type="term" value="C:plasma membrane"/>
    <property type="evidence" value="ECO:0007669"/>
    <property type="project" value="UniProtKB-SubCell"/>
</dbReference>
<feature type="transmembrane region" description="Helical" evidence="6">
    <location>
        <begin position="113"/>
        <end position="135"/>
    </location>
</feature>
<keyword evidence="5 6" id="KW-0472">Membrane</keyword>
<dbReference type="OrthoDB" id="9812221at2"/>
<dbReference type="Proteomes" id="UP000323876">
    <property type="component" value="Unassembled WGS sequence"/>
</dbReference>
<comment type="subcellular location">
    <subcellularLocation>
        <location evidence="1">Cell membrane</location>
        <topology evidence="1">Multi-pass membrane protein</topology>
    </subcellularLocation>
</comment>
<dbReference type="Pfam" id="PF07690">
    <property type="entry name" value="MFS_1"/>
    <property type="match status" value="2"/>
</dbReference>
<feature type="transmembrane region" description="Helical" evidence="6">
    <location>
        <begin position="178"/>
        <end position="196"/>
    </location>
</feature>
<dbReference type="SUPFAM" id="SSF103473">
    <property type="entry name" value="MFS general substrate transporter"/>
    <property type="match status" value="1"/>
</dbReference>
<dbReference type="PROSITE" id="PS50850">
    <property type="entry name" value="MFS"/>
    <property type="match status" value="1"/>
</dbReference>
<evidence type="ECO:0000259" key="7">
    <source>
        <dbReference type="PROSITE" id="PS50850"/>
    </source>
</evidence>
<reference evidence="8 9" key="1">
    <citation type="submission" date="2019-09" db="EMBL/GenBank/DDBJ databases">
        <authorList>
            <person name="Wang X."/>
        </authorList>
    </citation>
    <scope>NUCLEOTIDE SEQUENCE [LARGE SCALE GENOMIC DNA]</scope>
    <source>
        <strain evidence="8 9">CICC 11023</strain>
    </source>
</reference>
<dbReference type="InterPro" id="IPR005829">
    <property type="entry name" value="Sugar_transporter_CS"/>
</dbReference>
<evidence type="ECO:0000256" key="3">
    <source>
        <dbReference type="ARBA" id="ARBA00022692"/>
    </source>
</evidence>
<protein>
    <submittedName>
        <fullName evidence="8">MFS transporter</fullName>
    </submittedName>
</protein>
<dbReference type="RefSeq" id="WP_150407179.1">
    <property type="nucleotide sequence ID" value="NZ_VXLC01000029.1"/>
</dbReference>
<dbReference type="InterPro" id="IPR050189">
    <property type="entry name" value="MFS_Efflux_Transporters"/>
</dbReference>
<proteinExistence type="predicted"/>
<feature type="transmembrane region" description="Helical" evidence="6">
    <location>
        <begin position="282"/>
        <end position="302"/>
    </location>
</feature>
<sequence length="399" mass="40570">MSAATDEAVERELATPARIARATVLAAATLTVMGPAVIAPSLPAMREAFSAVAGADVLVRLVLTVTSLAIGLSAPLAGMAADRIGRKPLLVGSLALYAVAGAAGFFVDSIGVLLVTRALVGVAVGGIMTAVSAIITDWFEGPKRATFLGLQQASASIGGVVFLPLAGLLAASNWKLPFWIYGASVIILPFALFALREQRRDKVSGPAAVEAAGSRSGIFRPIAGLYLLAFLVTLAFYMAPTQLPFLLAELHIGPALVGAVIAATTLSSVGGALAFPSLRGRWSPSVLTAASIGLLGIGWVLVGTSSTVVQVVAGLLVGGFGVGLAVPNLNLRLSDLAPAATRGRILSGLVTGIFLGQFVSPLIVAPLIHLTSIGGTFLWTGIAMTLGAAIALPLLRKTK</sequence>
<dbReference type="EMBL" id="VXLC01000029">
    <property type="protein sequence ID" value="KAA8882038.1"/>
    <property type="molecule type" value="Genomic_DNA"/>
</dbReference>
<name>A0A5N0DY17_9NOCA</name>
<evidence type="ECO:0000256" key="2">
    <source>
        <dbReference type="ARBA" id="ARBA00022475"/>
    </source>
</evidence>
<feature type="transmembrane region" description="Helical" evidence="6">
    <location>
        <begin position="19"/>
        <end position="38"/>
    </location>
</feature>
<dbReference type="PANTHER" id="PTHR43124">
    <property type="entry name" value="PURINE EFFLUX PUMP PBUE"/>
    <property type="match status" value="1"/>
</dbReference>
<feature type="transmembrane region" description="Helical" evidence="6">
    <location>
        <begin position="89"/>
        <end position="107"/>
    </location>
</feature>
<accession>A0A5N0DY17</accession>
<dbReference type="PANTHER" id="PTHR43124:SF3">
    <property type="entry name" value="CHLORAMPHENICOL EFFLUX PUMP RV0191"/>
    <property type="match status" value="1"/>
</dbReference>
<evidence type="ECO:0000256" key="5">
    <source>
        <dbReference type="ARBA" id="ARBA00023136"/>
    </source>
</evidence>
<keyword evidence="4 6" id="KW-1133">Transmembrane helix</keyword>
<feature type="transmembrane region" description="Helical" evidence="6">
    <location>
        <begin position="58"/>
        <end position="77"/>
    </location>
</feature>
<evidence type="ECO:0000313" key="8">
    <source>
        <dbReference type="EMBL" id="KAA8882038.1"/>
    </source>
</evidence>
<dbReference type="AlphaFoldDB" id="A0A5N0DY17"/>